<dbReference type="InterPro" id="IPR015421">
    <property type="entry name" value="PyrdxlP-dep_Trfase_major"/>
</dbReference>
<dbReference type="GO" id="GO:0005737">
    <property type="term" value="C:cytoplasm"/>
    <property type="evidence" value="ECO:0007669"/>
    <property type="project" value="TreeGrafter"/>
</dbReference>
<organism evidence="5 6">
    <name type="scientific">Lachancea nothofagi CBS 11611</name>
    <dbReference type="NCBI Taxonomy" id="1266666"/>
    <lineage>
        <taxon>Eukaryota</taxon>
        <taxon>Fungi</taxon>
        <taxon>Dikarya</taxon>
        <taxon>Ascomycota</taxon>
        <taxon>Saccharomycotina</taxon>
        <taxon>Saccharomycetes</taxon>
        <taxon>Saccharomycetales</taxon>
        <taxon>Saccharomycetaceae</taxon>
        <taxon>Lachancea</taxon>
    </lineage>
</organism>
<dbReference type="EMBL" id="LT598446">
    <property type="protein sequence ID" value="SCU84119.1"/>
    <property type="molecule type" value="Genomic_DNA"/>
</dbReference>
<comment type="similarity">
    <text evidence="4">Belongs to the trans-sulfuration enzymes family.</text>
</comment>
<keyword evidence="2 3" id="KW-0663">Pyridoxal phosphate</keyword>
<dbReference type="Gene3D" id="3.40.640.10">
    <property type="entry name" value="Type I PLP-dependent aspartate aminotransferase-like (Major domain)"/>
    <property type="match status" value="1"/>
</dbReference>
<evidence type="ECO:0000313" key="6">
    <source>
        <dbReference type="Proteomes" id="UP000189911"/>
    </source>
</evidence>
<dbReference type="PIRSF" id="PIRSF001434">
    <property type="entry name" value="CGS"/>
    <property type="match status" value="1"/>
</dbReference>
<dbReference type="GO" id="GO:0030170">
    <property type="term" value="F:pyridoxal phosphate binding"/>
    <property type="evidence" value="ECO:0007669"/>
    <property type="project" value="InterPro"/>
</dbReference>
<evidence type="ECO:0000256" key="4">
    <source>
        <dbReference type="RuleBase" id="RU362118"/>
    </source>
</evidence>
<dbReference type="InterPro" id="IPR015424">
    <property type="entry name" value="PyrdxlP-dep_Trfase"/>
</dbReference>
<gene>
    <name evidence="5" type="ORF">LANO_0C00474G</name>
</gene>
<evidence type="ECO:0000313" key="5">
    <source>
        <dbReference type="EMBL" id="SCU84119.1"/>
    </source>
</evidence>
<dbReference type="Proteomes" id="UP000189911">
    <property type="component" value="Chromosome C"/>
</dbReference>
<sequence>MSNFTTKCIHADDILNRVTDVVSPINVSTTFRYDNDNLTASMEVSGLTESEQLPVYSRESHPNADRLETVLTSILGGFAVAYASGLSAYYAVLTHICPKRLFISDCYHGCQLAAKLFAKTSGMQILSFDEIETKCSMGDLVHVEDPSNPYGESSNVVELVKRVHKKRGLILIDSTLAPPPLRNPWDLGVDIILHSGTKYLGGHSDLLSGVVCVDNAEQAVEMRKERMIMGTIPASLESFLLLRSLRTLEVRVRQQSANCLKLVKFLKEHAVEVPGVLASIRHASLQTDDYVKSQNKEGYSPVFSIILKEPAQCPKVIKELHIFQHATSLGGVESLIEWRSLSDSSIDKALLRISVGLENAQDLLADLFGALKHVQGFDL</sequence>
<proteinExistence type="inferred from homology"/>
<dbReference type="SUPFAM" id="SSF53383">
    <property type="entry name" value="PLP-dependent transferases"/>
    <property type="match status" value="1"/>
</dbReference>
<accession>A0A1G4J371</accession>
<dbReference type="Pfam" id="PF01053">
    <property type="entry name" value="Cys_Met_Meta_PP"/>
    <property type="match status" value="1"/>
</dbReference>
<dbReference type="OrthoDB" id="3512640at2759"/>
<evidence type="ECO:0000256" key="3">
    <source>
        <dbReference type="PIRSR" id="PIRSR001434-2"/>
    </source>
</evidence>
<dbReference type="InterPro" id="IPR000277">
    <property type="entry name" value="Cys/Met-Metab_PyrdxlP-dep_enz"/>
</dbReference>
<dbReference type="PANTHER" id="PTHR11808:SF35">
    <property type="entry name" value="CYSTATHIONINE GAMMA-SYNTHASE (AFU_ORTHOLOGUE AFUA_7G01590)"/>
    <property type="match status" value="1"/>
</dbReference>
<keyword evidence="6" id="KW-1185">Reference proteome</keyword>
<dbReference type="AlphaFoldDB" id="A0A1G4J371"/>
<dbReference type="Gene3D" id="3.90.1150.10">
    <property type="entry name" value="Aspartate Aminotransferase, domain 1"/>
    <property type="match status" value="1"/>
</dbReference>
<evidence type="ECO:0000256" key="2">
    <source>
        <dbReference type="ARBA" id="ARBA00022898"/>
    </source>
</evidence>
<dbReference type="GO" id="GO:0016846">
    <property type="term" value="F:carbon-sulfur lyase activity"/>
    <property type="evidence" value="ECO:0007669"/>
    <property type="project" value="TreeGrafter"/>
</dbReference>
<feature type="modified residue" description="N6-(pyridoxal phosphate)lysine" evidence="3">
    <location>
        <position position="198"/>
    </location>
</feature>
<comment type="cofactor">
    <cofactor evidence="1 4">
        <name>pyridoxal 5'-phosphate</name>
        <dbReference type="ChEBI" id="CHEBI:597326"/>
    </cofactor>
</comment>
<dbReference type="PANTHER" id="PTHR11808">
    <property type="entry name" value="TRANS-SULFURATION ENZYME FAMILY MEMBER"/>
    <property type="match status" value="1"/>
</dbReference>
<dbReference type="PROSITE" id="PS00868">
    <property type="entry name" value="CYS_MET_METAB_PP"/>
    <property type="match status" value="1"/>
</dbReference>
<protein>
    <submittedName>
        <fullName evidence="5">LANO_0C00474g1_1</fullName>
    </submittedName>
</protein>
<dbReference type="InterPro" id="IPR015422">
    <property type="entry name" value="PyrdxlP-dep_Trfase_small"/>
</dbReference>
<evidence type="ECO:0000256" key="1">
    <source>
        <dbReference type="ARBA" id="ARBA00001933"/>
    </source>
</evidence>
<reference evidence="6" key="1">
    <citation type="submission" date="2016-03" db="EMBL/GenBank/DDBJ databases">
        <authorList>
            <person name="Devillers Hugo."/>
        </authorList>
    </citation>
    <scope>NUCLEOTIDE SEQUENCE [LARGE SCALE GENOMIC DNA]</scope>
</reference>
<name>A0A1G4J371_9SACH</name>
<dbReference type="GO" id="GO:0019346">
    <property type="term" value="P:transsulfuration"/>
    <property type="evidence" value="ECO:0007669"/>
    <property type="project" value="InterPro"/>
</dbReference>
<dbReference type="InterPro" id="IPR054542">
    <property type="entry name" value="Cys_met_metab_PP"/>
</dbReference>